<dbReference type="GO" id="GO:0071973">
    <property type="term" value="P:bacterial-type flagellum-dependent cell motility"/>
    <property type="evidence" value="ECO:0007669"/>
    <property type="project" value="InterPro"/>
</dbReference>
<evidence type="ECO:0000256" key="4">
    <source>
        <dbReference type="HAMAP-Rule" id="MF_00724"/>
    </source>
</evidence>
<evidence type="ECO:0000256" key="3">
    <source>
        <dbReference type="ARBA" id="ARBA00023143"/>
    </source>
</evidence>
<evidence type="ECO:0000313" key="7">
    <source>
        <dbReference type="Proteomes" id="UP000315252"/>
    </source>
</evidence>
<comment type="subcellular location">
    <subcellularLocation>
        <location evidence="1 4">Bacterial flagellum basal body</location>
    </subcellularLocation>
</comment>
<keyword evidence="7" id="KW-1185">Reference proteome</keyword>
<protein>
    <recommendedName>
        <fullName evidence="4 5">Flagellar hook-basal body complex protein FliE</fullName>
    </recommendedName>
</protein>
<dbReference type="RefSeq" id="WP_142899546.1">
    <property type="nucleotide sequence ID" value="NZ_ML660065.1"/>
</dbReference>
<dbReference type="PANTHER" id="PTHR34653:SF1">
    <property type="entry name" value="FLAGELLAR HOOK-BASAL BODY COMPLEX PROTEIN FLIE"/>
    <property type="match status" value="1"/>
</dbReference>
<keyword evidence="3 4" id="KW-0975">Bacterial flagellum</keyword>
<dbReference type="PANTHER" id="PTHR34653">
    <property type="match status" value="1"/>
</dbReference>
<dbReference type="NCBIfam" id="TIGR00205">
    <property type="entry name" value="fliE"/>
    <property type="match status" value="1"/>
</dbReference>
<keyword evidence="6" id="KW-0969">Cilium</keyword>
<reference evidence="6 7" key="1">
    <citation type="submission" date="2019-06" db="EMBL/GenBank/DDBJ databases">
        <title>Whole genome sequence for Rhodospirillaceae sp. R148.</title>
        <authorList>
            <person name="Wang G."/>
        </authorList>
    </citation>
    <scope>NUCLEOTIDE SEQUENCE [LARGE SCALE GENOMIC DNA]</scope>
    <source>
        <strain evidence="6 7">R148</strain>
    </source>
</reference>
<dbReference type="GO" id="GO:0009425">
    <property type="term" value="C:bacterial-type flagellum basal body"/>
    <property type="evidence" value="ECO:0007669"/>
    <property type="project" value="UniProtKB-SubCell"/>
</dbReference>
<evidence type="ECO:0000256" key="2">
    <source>
        <dbReference type="ARBA" id="ARBA00009272"/>
    </source>
</evidence>
<dbReference type="PRINTS" id="PR01006">
    <property type="entry name" value="FLGHOOKFLIE"/>
</dbReference>
<evidence type="ECO:0000256" key="1">
    <source>
        <dbReference type="ARBA" id="ARBA00004117"/>
    </source>
</evidence>
<sequence length="103" mass="10946">MPVNFTDAIGAYQKVAGKDSIKPLDSGAMTPKQDFASTLRGMADEVVGTLNEGETQSLKAAAGTADLTDVVTAMSKAEVTLQTVVTVRDRVVQAYQEILRMPI</sequence>
<dbReference type="OrthoDB" id="8481852at2"/>
<dbReference type="InterPro" id="IPR001624">
    <property type="entry name" value="FliE"/>
</dbReference>
<keyword evidence="6" id="KW-0282">Flagellum</keyword>
<dbReference type="AlphaFoldDB" id="A0A545T232"/>
<dbReference type="HAMAP" id="MF_00724">
    <property type="entry name" value="FliE"/>
    <property type="match status" value="1"/>
</dbReference>
<comment type="similarity">
    <text evidence="2 4">Belongs to the FliE family.</text>
</comment>
<evidence type="ECO:0000313" key="6">
    <source>
        <dbReference type="EMBL" id="TQV71253.1"/>
    </source>
</evidence>
<dbReference type="GO" id="GO:0005198">
    <property type="term" value="F:structural molecule activity"/>
    <property type="evidence" value="ECO:0007669"/>
    <property type="project" value="UniProtKB-UniRule"/>
</dbReference>
<evidence type="ECO:0000256" key="5">
    <source>
        <dbReference type="NCBIfam" id="TIGR00205"/>
    </source>
</evidence>
<organism evidence="6 7">
    <name type="scientific">Denitrobaculum tricleocarpae</name>
    <dbReference type="NCBI Taxonomy" id="2591009"/>
    <lineage>
        <taxon>Bacteria</taxon>
        <taxon>Pseudomonadati</taxon>
        <taxon>Pseudomonadota</taxon>
        <taxon>Alphaproteobacteria</taxon>
        <taxon>Rhodospirillales</taxon>
        <taxon>Rhodospirillaceae</taxon>
        <taxon>Denitrobaculum</taxon>
    </lineage>
</organism>
<accession>A0A545T232</accession>
<dbReference type="GO" id="GO:0003774">
    <property type="term" value="F:cytoskeletal motor activity"/>
    <property type="evidence" value="ECO:0007669"/>
    <property type="project" value="InterPro"/>
</dbReference>
<dbReference type="Pfam" id="PF02049">
    <property type="entry name" value="FliE"/>
    <property type="match status" value="1"/>
</dbReference>
<proteinExistence type="inferred from homology"/>
<comment type="caution">
    <text evidence="6">The sequence shown here is derived from an EMBL/GenBank/DDBJ whole genome shotgun (WGS) entry which is preliminary data.</text>
</comment>
<dbReference type="Proteomes" id="UP000315252">
    <property type="component" value="Unassembled WGS sequence"/>
</dbReference>
<gene>
    <name evidence="4 6" type="primary">fliE</name>
    <name evidence="6" type="ORF">FKG95_26830</name>
</gene>
<dbReference type="EMBL" id="VHSH01000014">
    <property type="protein sequence ID" value="TQV71253.1"/>
    <property type="molecule type" value="Genomic_DNA"/>
</dbReference>
<name>A0A545T232_9PROT</name>
<keyword evidence="6" id="KW-0966">Cell projection</keyword>